<dbReference type="PROSITE" id="PS50995">
    <property type="entry name" value="HTH_MARR_2"/>
    <property type="match status" value="1"/>
</dbReference>
<dbReference type="GO" id="GO:0006950">
    <property type="term" value="P:response to stress"/>
    <property type="evidence" value="ECO:0007669"/>
    <property type="project" value="TreeGrafter"/>
</dbReference>
<dbReference type="InterPro" id="IPR000485">
    <property type="entry name" value="AsnC-type_HTH_dom"/>
</dbReference>
<dbReference type="Gene3D" id="1.10.10.10">
    <property type="entry name" value="Winged helix-like DNA-binding domain superfamily/Winged helix DNA-binding domain"/>
    <property type="match status" value="1"/>
</dbReference>
<dbReference type="GO" id="GO:0043565">
    <property type="term" value="F:sequence-specific DNA binding"/>
    <property type="evidence" value="ECO:0007669"/>
    <property type="project" value="InterPro"/>
</dbReference>
<dbReference type="AlphaFoldDB" id="G5JKN7"/>
<evidence type="ECO:0000313" key="3">
    <source>
        <dbReference type="EMBL" id="EHJ07268.1"/>
    </source>
</evidence>
<dbReference type="SMART" id="SM00347">
    <property type="entry name" value="HTH_MARR"/>
    <property type="match status" value="1"/>
</dbReference>
<dbReference type="SUPFAM" id="SSF46785">
    <property type="entry name" value="Winged helix' DNA-binding domain"/>
    <property type="match status" value="1"/>
</dbReference>
<dbReference type="InterPro" id="IPR036388">
    <property type="entry name" value="WH-like_DNA-bd_sf"/>
</dbReference>
<dbReference type="InterPro" id="IPR000835">
    <property type="entry name" value="HTH_MarR-typ"/>
</dbReference>
<feature type="domain" description="HTH marR-type" evidence="2">
    <location>
        <begin position="1"/>
        <end position="137"/>
    </location>
</feature>
<dbReference type="InterPro" id="IPR036390">
    <property type="entry name" value="WH_DNA-bd_sf"/>
</dbReference>
<dbReference type="Proteomes" id="UP000005413">
    <property type="component" value="Unassembled WGS sequence"/>
</dbReference>
<dbReference type="OrthoDB" id="2401593at2"/>
<evidence type="ECO:0000313" key="4">
    <source>
        <dbReference type="Proteomes" id="UP000005413"/>
    </source>
</evidence>
<evidence type="ECO:0000256" key="1">
    <source>
        <dbReference type="ARBA" id="ARBA00023125"/>
    </source>
</evidence>
<name>G5JKN7_9STAP</name>
<dbReference type="PRINTS" id="PR00033">
    <property type="entry name" value="HTHASNC"/>
</dbReference>
<keyword evidence="4" id="KW-1185">Reference proteome</keyword>
<accession>G5JKN7</accession>
<keyword evidence="1" id="KW-0238">DNA-binding</keyword>
<protein>
    <submittedName>
        <fullName evidence="3">Transcriptional regulator</fullName>
    </submittedName>
</protein>
<dbReference type="GO" id="GO:0003700">
    <property type="term" value="F:DNA-binding transcription factor activity"/>
    <property type="evidence" value="ECO:0007669"/>
    <property type="project" value="InterPro"/>
</dbReference>
<dbReference type="Pfam" id="PF01047">
    <property type="entry name" value="MarR"/>
    <property type="match status" value="1"/>
</dbReference>
<dbReference type="PATRIC" id="fig|911238.3.peg.1797"/>
<comment type="caution">
    <text evidence="3">The sequence shown here is derived from an EMBL/GenBank/DDBJ whole genome shotgun (WGS) entry which is preliminary data.</text>
</comment>
<dbReference type="RefSeq" id="WP_002464739.1">
    <property type="nucleotide sequence ID" value="NZ_AEUN01000488.1"/>
</dbReference>
<dbReference type="InterPro" id="IPR039422">
    <property type="entry name" value="MarR/SlyA-like"/>
</dbReference>
<organism evidence="3 4">
    <name type="scientific">Staphylococcus simiae CCM 7213 = CCUG 51256</name>
    <dbReference type="NCBI Taxonomy" id="911238"/>
    <lineage>
        <taxon>Bacteria</taxon>
        <taxon>Bacillati</taxon>
        <taxon>Bacillota</taxon>
        <taxon>Bacilli</taxon>
        <taxon>Bacillales</taxon>
        <taxon>Staphylococcaceae</taxon>
        <taxon>Staphylococcus</taxon>
    </lineage>
</organism>
<proteinExistence type="predicted"/>
<sequence length="147" mass="17343">MEKVTLEKYNKLHLQFIELSKKINEVIEEQAIDISREQLGVFKLLLENKNMSLKEIAFRQGVHKTAVTKRIKKMEEKGYVKKIKSQDKREKLIALTNQGHKFYQHRQELLYKGLEKKLNLNKENLDIIINKVNDIQSILKPGDEIND</sequence>
<dbReference type="EMBL" id="AEUN01000488">
    <property type="protein sequence ID" value="EHJ07268.1"/>
    <property type="molecule type" value="Genomic_DNA"/>
</dbReference>
<dbReference type="PANTHER" id="PTHR33164">
    <property type="entry name" value="TRANSCRIPTIONAL REGULATOR, MARR FAMILY"/>
    <property type="match status" value="1"/>
</dbReference>
<dbReference type="PANTHER" id="PTHR33164:SF43">
    <property type="entry name" value="HTH-TYPE TRANSCRIPTIONAL REPRESSOR YETL"/>
    <property type="match status" value="1"/>
</dbReference>
<reference evidence="3 4" key="1">
    <citation type="journal article" date="2012" name="BMC Genomics">
        <title>Comparative genomic analysis of the genus Staphylococcus including Staphylococcus aureus and its newly described sister species Staphylococcus simiae.</title>
        <authorList>
            <person name="Suzuki H."/>
            <person name="Lefebure T."/>
            <person name="Pavinski Bitar P."/>
            <person name="Stanhope M.J."/>
        </authorList>
    </citation>
    <scope>NUCLEOTIDE SEQUENCE [LARGE SCALE GENOMIC DNA]</scope>
    <source>
        <strain evidence="3 4">CCM 7213</strain>
    </source>
</reference>
<gene>
    <name evidence="3" type="ORF">SS7213T_10244</name>
</gene>
<evidence type="ECO:0000259" key="2">
    <source>
        <dbReference type="PROSITE" id="PS50995"/>
    </source>
</evidence>